<accession>A0ABR2Z804</accession>
<evidence type="ECO:0000313" key="2">
    <source>
        <dbReference type="EMBL" id="KAL0057364.1"/>
    </source>
</evidence>
<gene>
    <name evidence="2" type="ORF">AAF712_015996</name>
</gene>
<sequence>MSTFEPLSNYLSQDQNPAYRTVHLVFAALAGMILLATSSHIMAVLCHLAFRLYYGVLLRLKNVILKGVNTFVQRVQQTKGAENGPQPSHSEAHQILNELQIELLQDLLKMAQSEKAGNGTEMVDQDMPSLLEQCCAHIRQIRVRRGWFRIVNWSREEDWCAALKNQLKPTFDEFTDKITDRMTASLHEWLPDIHPQPPKFDTLIGMLLTHARIKLNLQPIIEGVMANVEEQWIKVSEPVKEERRHELVEHVTTM</sequence>
<organism evidence="2 3">
    <name type="scientific">Marasmius tenuissimus</name>
    <dbReference type="NCBI Taxonomy" id="585030"/>
    <lineage>
        <taxon>Eukaryota</taxon>
        <taxon>Fungi</taxon>
        <taxon>Dikarya</taxon>
        <taxon>Basidiomycota</taxon>
        <taxon>Agaricomycotina</taxon>
        <taxon>Agaricomycetes</taxon>
        <taxon>Agaricomycetidae</taxon>
        <taxon>Agaricales</taxon>
        <taxon>Marasmiineae</taxon>
        <taxon>Marasmiaceae</taxon>
        <taxon>Marasmius</taxon>
    </lineage>
</organism>
<reference evidence="2 3" key="1">
    <citation type="submission" date="2024-05" db="EMBL/GenBank/DDBJ databases">
        <title>A draft genome resource for the thread blight pathogen Marasmius tenuissimus strain MS-2.</title>
        <authorList>
            <person name="Yulfo-Soto G.E."/>
            <person name="Baruah I.K."/>
            <person name="Amoako-Attah I."/>
            <person name="Bukari Y."/>
            <person name="Meinhardt L.W."/>
            <person name="Bailey B.A."/>
            <person name="Cohen S.P."/>
        </authorList>
    </citation>
    <scope>NUCLEOTIDE SEQUENCE [LARGE SCALE GENOMIC DNA]</scope>
    <source>
        <strain evidence="2 3">MS-2</strain>
    </source>
</reference>
<name>A0ABR2Z804_9AGAR</name>
<evidence type="ECO:0000313" key="3">
    <source>
        <dbReference type="Proteomes" id="UP001437256"/>
    </source>
</evidence>
<dbReference type="Proteomes" id="UP001437256">
    <property type="component" value="Unassembled WGS sequence"/>
</dbReference>
<keyword evidence="1" id="KW-0472">Membrane</keyword>
<evidence type="ECO:0000256" key="1">
    <source>
        <dbReference type="SAM" id="Phobius"/>
    </source>
</evidence>
<dbReference type="EMBL" id="JBBXMP010000568">
    <property type="protein sequence ID" value="KAL0057364.1"/>
    <property type="molecule type" value="Genomic_DNA"/>
</dbReference>
<keyword evidence="1" id="KW-1133">Transmembrane helix</keyword>
<keyword evidence="1" id="KW-0812">Transmembrane</keyword>
<keyword evidence="3" id="KW-1185">Reference proteome</keyword>
<feature type="transmembrane region" description="Helical" evidence="1">
    <location>
        <begin position="24"/>
        <end position="50"/>
    </location>
</feature>
<comment type="caution">
    <text evidence="2">The sequence shown here is derived from an EMBL/GenBank/DDBJ whole genome shotgun (WGS) entry which is preliminary data.</text>
</comment>
<proteinExistence type="predicted"/>
<protein>
    <submittedName>
        <fullName evidence="2">Uncharacterized protein</fullName>
    </submittedName>
</protein>